<keyword evidence="3" id="KW-1185">Reference proteome</keyword>
<reference evidence="2 3" key="1">
    <citation type="submission" date="2023-09" db="EMBL/GenBank/DDBJ databases">
        <title>Buttiauxella selenatireducens sp. nov., isolated from the rhizosphere of Cardamine hupingshanesis.</title>
        <authorList>
            <person name="Zhang S."/>
            <person name="Xu Z."/>
            <person name="Wang H."/>
            <person name="Guo Y."/>
        </authorList>
    </citation>
    <scope>NUCLEOTIDE SEQUENCE [LARGE SCALE GENOMIC DNA]</scope>
    <source>
        <strain evidence="2 3">R73</strain>
    </source>
</reference>
<keyword evidence="1" id="KW-0732">Signal</keyword>
<dbReference type="RefSeq" id="WP_309874629.1">
    <property type="nucleotide sequence ID" value="NZ_CP133838.1"/>
</dbReference>
<organism evidence="2 3">
    <name type="scientific">Buttiauxella selenatireducens</name>
    <dbReference type="NCBI Taxonomy" id="3073902"/>
    <lineage>
        <taxon>Bacteria</taxon>
        <taxon>Pseudomonadati</taxon>
        <taxon>Pseudomonadota</taxon>
        <taxon>Gammaproteobacteria</taxon>
        <taxon>Enterobacterales</taxon>
        <taxon>Enterobacteriaceae</taxon>
        <taxon>Buttiauxella</taxon>
    </lineage>
</organism>
<feature type="signal peptide" evidence="1">
    <location>
        <begin position="1"/>
        <end position="19"/>
    </location>
</feature>
<sequence length="68" mass="7290">MIKLIIPSVIVVAFSLACANGPAKRIAACEHQGESDGVCAAHEWNFAMETPFPDNDLSTLAQRVIPSH</sequence>
<feature type="chain" id="PRO_5045623613" description="Lipoprotein" evidence="1">
    <location>
        <begin position="20"/>
        <end position="68"/>
    </location>
</feature>
<evidence type="ECO:0000313" key="2">
    <source>
        <dbReference type="EMBL" id="WMY72603.1"/>
    </source>
</evidence>
<name>A0ABY9S510_9ENTR</name>
<evidence type="ECO:0000313" key="3">
    <source>
        <dbReference type="Proteomes" id="UP001246690"/>
    </source>
</evidence>
<proteinExistence type="predicted"/>
<dbReference type="EMBL" id="CP133838">
    <property type="protein sequence ID" value="WMY72603.1"/>
    <property type="molecule type" value="Genomic_DNA"/>
</dbReference>
<dbReference type="Proteomes" id="UP001246690">
    <property type="component" value="Chromosome"/>
</dbReference>
<evidence type="ECO:0008006" key="4">
    <source>
        <dbReference type="Google" id="ProtNLM"/>
    </source>
</evidence>
<protein>
    <recommendedName>
        <fullName evidence="4">Lipoprotein</fullName>
    </recommendedName>
</protein>
<dbReference type="PROSITE" id="PS51257">
    <property type="entry name" value="PROKAR_LIPOPROTEIN"/>
    <property type="match status" value="1"/>
</dbReference>
<gene>
    <name evidence="2" type="ORF">RHD99_14055</name>
</gene>
<evidence type="ECO:0000256" key="1">
    <source>
        <dbReference type="SAM" id="SignalP"/>
    </source>
</evidence>
<accession>A0ABY9S510</accession>